<organism evidence="1">
    <name type="scientific">Pseudomonas phage RVTF4</name>
    <dbReference type="NCBI Taxonomy" id="3236931"/>
    <lineage>
        <taxon>Viruses</taxon>
    </lineage>
</organism>
<protein>
    <submittedName>
        <fullName evidence="1">Uncharacterized protein</fullName>
    </submittedName>
</protein>
<evidence type="ECO:0000313" key="1">
    <source>
        <dbReference type="EMBL" id="XDJ14667.1"/>
    </source>
</evidence>
<dbReference type="EMBL" id="PQ015378">
    <property type="protein sequence ID" value="XDJ14667.1"/>
    <property type="molecule type" value="Genomic_DNA"/>
</dbReference>
<reference evidence="1" key="1">
    <citation type="submission" date="2024-07" db="EMBL/GenBank/DDBJ databases">
        <authorList>
            <person name="Bringhurst R.M."/>
            <person name="Homer T.E."/>
        </authorList>
    </citation>
    <scope>NUCLEOTIDE SEQUENCE</scope>
</reference>
<proteinExistence type="predicted"/>
<name>A0AB39CCT8_9VIRU</name>
<sequence>MIPEFLAHIWRAINRYKTFQAVNSGGCEEFAKTFLDFIPGGEIVGTDNMDGWDSKYPGHIWIYDGKLHYDSECLNGTADWRDLPIFKRAEAK</sequence>
<accession>A0AB39CCT8</accession>